<dbReference type="eggNOG" id="KOG1623">
    <property type="taxonomic scope" value="Eukaryota"/>
</dbReference>
<dbReference type="PaxDb" id="4577-GRMZM2G094955_P01"/>
<reference evidence="14 16" key="2">
    <citation type="submission" date="2015-12" db="EMBL/GenBank/DDBJ databases">
        <title>Update maize B73 reference genome by single molecule sequencing technologies.</title>
        <authorList>
            <consortium name="Maize Genome Sequencing Project"/>
            <person name="Ware D."/>
        </authorList>
    </citation>
    <scope>NUCLEOTIDE SEQUENCE [LARGE SCALE GENOMIC DNA]</scope>
    <source>
        <strain evidence="16">cv. B73</strain>
        <tissue evidence="14">Seedling</tissue>
    </source>
</reference>
<dbReference type="OrthoDB" id="409725at2759"/>
<dbReference type="FunCoup" id="B4FIA5">
    <property type="interactions" value="566"/>
</dbReference>
<evidence type="ECO:0000256" key="5">
    <source>
        <dbReference type="ARBA" id="ARBA00022597"/>
    </source>
</evidence>
<dbReference type="EMBL" id="CM007648">
    <property type="protein sequence ID" value="ONM26601.1"/>
    <property type="molecule type" value="Genomic_DNA"/>
</dbReference>
<dbReference type="InterPro" id="IPR047664">
    <property type="entry name" value="SWEET"/>
</dbReference>
<evidence type="ECO:0000256" key="7">
    <source>
        <dbReference type="ARBA" id="ARBA00022737"/>
    </source>
</evidence>
<comment type="subcellular location">
    <subcellularLocation>
        <location evidence="1">Cell membrane</location>
        <topology evidence="1">Multi-pass membrane protein</topology>
    </subcellularLocation>
</comment>
<feature type="transmembrane region" description="Helical" evidence="12">
    <location>
        <begin position="106"/>
        <end position="128"/>
    </location>
</feature>
<dbReference type="EMBL" id="BT036843">
    <property type="protein sequence ID" value="ACF81848.1"/>
    <property type="molecule type" value="mRNA"/>
</dbReference>
<feature type="transmembrane region" description="Helical" evidence="12">
    <location>
        <begin position="165"/>
        <end position="187"/>
    </location>
</feature>
<protein>
    <submittedName>
        <fullName evidence="14">Sugars will eventually be exported transporter14a</fullName>
    </submittedName>
</protein>
<evidence type="ECO:0000256" key="2">
    <source>
        <dbReference type="ARBA" id="ARBA00007809"/>
    </source>
</evidence>
<dbReference type="OMA" id="PEVSINM"/>
<dbReference type="GO" id="GO:0051119">
    <property type="term" value="F:sugar transmembrane transporter activity"/>
    <property type="evidence" value="ECO:0000318"/>
    <property type="project" value="GO_Central"/>
</dbReference>
<keyword evidence="8 12" id="KW-1133">Transmembrane helix</keyword>
<dbReference type="ExpressionAtlas" id="B4FIA5">
    <property type="expression patterns" value="baseline and differential"/>
</dbReference>
<keyword evidence="3" id="KW-0813">Transport</keyword>
<dbReference type="RefSeq" id="NP_001132836.1">
    <property type="nucleotide sequence ID" value="NM_001139364.1"/>
</dbReference>
<feature type="transmembrane region" description="Helical" evidence="12">
    <location>
        <begin position="6"/>
        <end position="27"/>
    </location>
</feature>
<evidence type="ECO:0000313" key="14">
    <source>
        <dbReference type="EMBL" id="ONM26601.1"/>
    </source>
</evidence>
<dbReference type="Gramene" id="Zm00001eb113080_T002">
    <property type="protein sequence ID" value="Zm00001eb113080_P002"/>
    <property type="gene ID" value="Zm00001eb113080"/>
</dbReference>
<keyword evidence="9 12" id="KW-0472">Membrane</keyword>
<keyword evidence="6 12" id="KW-0812">Transmembrane</keyword>
<dbReference type="FunFam" id="1.20.1280.290:FF:000001">
    <property type="entry name" value="Bidirectional sugar transporter SWEET"/>
    <property type="match status" value="1"/>
</dbReference>
<name>B4FIA5_MAIZE</name>
<feature type="transmembrane region" description="Helical" evidence="12">
    <location>
        <begin position="134"/>
        <end position="153"/>
    </location>
</feature>
<reference evidence="15" key="3">
    <citation type="submission" date="2019-07" db="EMBL/GenBank/DDBJ databases">
        <authorList>
            <person name="Seetharam A."/>
            <person name="Woodhouse M."/>
            <person name="Cannon E."/>
        </authorList>
    </citation>
    <scope>NUCLEOTIDE SEQUENCE [LARGE SCALE GENOMIC DNA]</scope>
    <source>
        <strain evidence="15">cv. B73</strain>
    </source>
</reference>
<feature type="transmembrane region" description="Helical" evidence="12">
    <location>
        <begin position="193"/>
        <end position="214"/>
    </location>
</feature>
<gene>
    <name evidence="15" type="primary">LOC100194326</name>
    <name evidence="14" type="ORF">ZEAMMB73_Zm00001d007365</name>
</gene>
<evidence type="ECO:0000256" key="3">
    <source>
        <dbReference type="ARBA" id="ARBA00022448"/>
    </source>
</evidence>
<keyword evidence="4" id="KW-1003">Cell membrane</keyword>
<feature type="transmembrane region" description="Helical" evidence="12">
    <location>
        <begin position="71"/>
        <end position="94"/>
    </location>
</feature>
<reference evidence="13" key="1">
    <citation type="journal article" date="2009" name="PLoS Genet.">
        <title>Sequencing, mapping, and analysis of 27,455 maize full-length cDNAs.</title>
        <authorList>
            <person name="Soderlund C."/>
            <person name="Descour A."/>
            <person name="Kudrna D."/>
            <person name="Bomhoff M."/>
            <person name="Boyd L."/>
            <person name="Currie J."/>
            <person name="Angelova A."/>
            <person name="Collura K."/>
            <person name="Wissotski M."/>
            <person name="Ashley E."/>
            <person name="Morrow D."/>
            <person name="Fernandes J."/>
            <person name="Walbot V."/>
            <person name="Yu Y."/>
        </authorList>
    </citation>
    <scope>NUCLEOTIDE SEQUENCE</scope>
    <source>
        <strain evidence="13">B73</strain>
    </source>
</reference>
<evidence type="ECO:0000256" key="11">
    <source>
        <dbReference type="ARBA" id="ARBA00038715"/>
    </source>
</evidence>
<dbReference type="PANTHER" id="PTHR10791">
    <property type="entry name" value="RAG1-ACTIVATING PROTEIN 1"/>
    <property type="match status" value="1"/>
</dbReference>
<evidence type="ECO:0000256" key="12">
    <source>
        <dbReference type="SAM" id="Phobius"/>
    </source>
</evidence>
<dbReference type="GO" id="GO:0008643">
    <property type="term" value="P:carbohydrate transport"/>
    <property type="evidence" value="ECO:0000318"/>
    <property type="project" value="GO_Central"/>
</dbReference>
<comment type="subunit">
    <text evidence="11">Forms homooligomers and/or heterooligomers.</text>
</comment>
<keyword evidence="7" id="KW-0677">Repeat</keyword>
<evidence type="ECO:0000313" key="16">
    <source>
        <dbReference type="Proteomes" id="UP000007305"/>
    </source>
</evidence>
<keyword evidence="5" id="KW-0762">Sugar transport</keyword>
<dbReference type="GeneID" id="100194326"/>
<dbReference type="HOGENOM" id="CLU_048643_4_0_1"/>
<dbReference type="AlphaFoldDB" id="B4FIA5"/>
<evidence type="ECO:0000256" key="6">
    <source>
        <dbReference type="ARBA" id="ARBA00022692"/>
    </source>
</evidence>
<dbReference type="IntAct" id="B4FIA5">
    <property type="interactions" value="1"/>
</dbReference>
<sequence>MAGLSLQHPMAFAFGLLGNIISFMTYLAPLPTFCRIYRNKSTEGFQSVPYVVALFSAMLWIYYALLKSNEFLLITINSAGCVIETLYIATYLLYAPNKAKLFTAKILLLLNVGVFGLILLLTLLLSAGPHRVVVLGWVCVAFSVSVFVAPLSIIRQVVRTRSVEFMPFSLSFSLTASAVVWFLYGLLIKDKYVALPNVLGFTFGVVQMGMYALYRNATPRVPAAKEAAAAADDGNTFNFKAPGEHVVTIAKLTAAAPATAAELIIKARDDAQHPPEEEAAAAKAAPAKSKLLIPLPEHAYACMCIIRSGSHHKLGRACLLGTSTRPPACLPARMIQSSCYIRKG</sequence>
<evidence type="ECO:0000256" key="8">
    <source>
        <dbReference type="ARBA" id="ARBA00022989"/>
    </source>
</evidence>
<dbReference type="Pfam" id="PF03083">
    <property type="entry name" value="MtN3_slv"/>
    <property type="match status" value="2"/>
</dbReference>
<evidence type="ECO:0000256" key="10">
    <source>
        <dbReference type="ARBA" id="ARBA00037238"/>
    </source>
</evidence>
<evidence type="ECO:0000256" key="1">
    <source>
        <dbReference type="ARBA" id="ARBA00004651"/>
    </source>
</evidence>
<accession>B4FIA5</accession>
<feature type="transmembrane region" description="Helical" evidence="12">
    <location>
        <begin position="48"/>
        <end position="65"/>
    </location>
</feature>
<organism evidence="13">
    <name type="scientific">Zea mays</name>
    <name type="common">Maize</name>
    <dbReference type="NCBI Taxonomy" id="4577"/>
    <lineage>
        <taxon>Eukaryota</taxon>
        <taxon>Viridiplantae</taxon>
        <taxon>Streptophyta</taxon>
        <taxon>Embryophyta</taxon>
        <taxon>Tracheophyta</taxon>
        <taxon>Spermatophyta</taxon>
        <taxon>Magnoliopsida</taxon>
        <taxon>Liliopsida</taxon>
        <taxon>Poales</taxon>
        <taxon>Poaceae</taxon>
        <taxon>PACMAD clade</taxon>
        <taxon>Panicoideae</taxon>
        <taxon>Andropogonodae</taxon>
        <taxon>Andropogoneae</taxon>
        <taxon>Tripsacinae</taxon>
        <taxon>Zea</taxon>
    </lineage>
</organism>
<dbReference type="PANTHER" id="PTHR10791:SF223">
    <property type="entry name" value="BIDIRECTIONAL SUGAR TRANSPORTER SWEET14"/>
    <property type="match status" value="1"/>
</dbReference>
<proteinExistence type="evidence at transcript level"/>
<keyword evidence="16" id="KW-1185">Reference proteome</keyword>
<dbReference type="GO" id="GO:0016020">
    <property type="term" value="C:membrane"/>
    <property type="evidence" value="ECO:0000318"/>
    <property type="project" value="GO_Central"/>
</dbReference>
<dbReference type="EnsemblPlants" id="Zm00001eb113080_T002">
    <property type="protein sequence ID" value="Zm00001eb113080_P002"/>
    <property type="gene ID" value="Zm00001eb113080"/>
</dbReference>
<dbReference type="KEGG" id="zma:100194326"/>
<dbReference type="Proteomes" id="UP000007305">
    <property type="component" value="Chromosome 2"/>
</dbReference>
<evidence type="ECO:0000256" key="9">
    <source>
        <dbReference type="ARBA" id="ARBA00023136"/>
    </source>
</evidence>
<dbReference type="SMR" id="B4FIA5"/>
<dbReference type="GO" id="GO:0005886">
    <property type="term" value="C:plasma membrane"/>
    <property type="evidence" value="ECO:0007669"/>
    <property type="project" value="UniProtKB-SubCell"/>
</dbReference>
<evidence type="ECO:0000313" key="15">
    <source>
        <dbReference type="EnsemblPlants" id="Zm00001eb113080_P002"/>
    </source>
</evidence>
<evidence type="ECO:0000256" key="4">
    <source>
        <dbReference type="ARBA" id="ARBA00022475"/>
    </source>
</evidence>
<reference evidence="15" key="4">
    <citation type="submission" date="2021-05" db="UniProtKB">
        <authorList>
            <consortium name="EnsemblPlants"/>
        </authorList>
    </citation>
    <scope>IDENTIFICATION</scope>
    <source>
        <strain evidence="15">cv. B73</strain>
    </source>
</reference>
<comment type="similarity">
    <text evidence="2">Belongs to the SWEET sugar transporter family.</text>
</comment>
<dbReference type="FunFam" id="1.20.1280.290:FF:000003">
    <property type="entry name" value="Bidirectional sugar transporter SWEET"/>
    <property type="match status" value="1"/>
</dbReference>
<comment type="function">
    <text evidence="10">Mediates both low-affinity uptake and efflux of sugar across the plasma membrane.</text>
</comment>
<evidence type="ECO:0000313" key="13">
    <source>
        <dbReference type="EMBL" id="ACF81848.1"/>
    </source>
</evidence>
<dbReference type="Gene3D" id="1.20.1280.290">
    <property type="match status" value="2"/>
</dbReference>
<dbReference type="InterPro" id="IPR004316">
    <property type="entry name" value="SWEET_rpt"/>
</dbReference>